<evidence type="ECO:0000313" key="2">
    <source>
        <dbReference type="EMBL" id="RJF92156.1"/>
    </source>
</evidence>
<dbReference type="Proteomes" id="UP000265955">
    <property type="component" value="Unassembled WGS sequence"/>
</dbReference>
<name>A0A3A3FFM5_9BURK</name>
<dbReference type="RefSeq" id="WP_119772042.1">
    <property type="nucleotide sequence ID" value="NZ_QYUO01000003.1"/>
</dbReference>
<dbReference type="AlphaFoldDB" id="A0A3A3FFM5"/>
<evidence type="ECO:0000313" key="3">
    <source>
        <dbReference type="Proteomes" id="UP000265955"/>
    </source>
</evidence>
<organism evidence="2 3">
    <name type="scientific">Noviherbaspirillum saxi</name>
    <dbReference type="NCBI Taxonomy" id="2320863"/>
    <lineage>
        <taxon>Bacteria</taxon>
        <taxon>Pseudomonadati</taxon>
        <taxon>Pseudomonadota</taxon>
        <taxon>Betaproteobacteria</taxon>
        <taxon>Burkholderiales</taxon>
        <taxon>Oxalobacteraceae</taxon>
        <taxon>Noviherbaspirillum</taxon>
    </lineage>
</organism>
<comment type="caution">
    <text evidence="2">The sequence shown here is derived from an EMBL/GenBank/DDBJ whole genome shotgun (WGS) entry which is preliminary data.</text>
</comment>
<protein>
    <submittedName>
        <fullName evidence="2">Uncharacterized protein</fullName>
    </submittedName>
</protein>
<keyword evidence="3" id="KW-1185">Reference proteome</keyword>
<gene>
    <name evidence="2" type="ORF">D3871_26295</name>
</gene>
<evidence type="ECO:0000256" key="1">
    <source>
        <dbReference type="SAM" id="MobiDB-lite"/>
    </source>
</evidence>
<reference evidence="3" key="1">
    <citation type="submission" date="2018-09" db="EMBL/GenBank/DDBJ databases">
        <authorList>
            <person name="Zhu H."/>
        </authorList>
    </citation>
    <scope>NUCLEOTIDE SEQUENCE [LARGE SCALE GENOMIC DNA]</scope>
    <source>
        <strain evidence="3">K1R23-30</strain>
    </source>
</reference>
<accession>A0A3A3FFM5</accession>
<feature type="region of interest" description="Disordered" evidence="1">
    <location>
        <begin position="1"/>
        <end position="27"/>
    </location>
</feature>
<sequence>MSLDPRSVEPHDLNLLPDPNDSEEVANKKKNALATIENLKLQRLNFVLGTAMQAPKSVRIV</sequence>
<proteinExistence type="predicted"/>
<feature type="compositionally biased region" description="Basic and acidic residues" evidence="1">
    <location>
        <begin position="1"/>
        <end position="12"/>
    </location>
</feature>
<dbReference type="EMBL" id="QYUO01000003">
    <property type="protein sequence ID" value="RJF92156.1"/>
    <property type="molecule type" value="Genomic_DNA"/>
</dbReference>